<reference evidence="3 4" key="2">
    <citation type="submission" date="2024-11" db="EMBL/GenBank/DDBJ databases">
        <title>Using genomics to understand microbial adaptation to soil warming.</title>
        <authorList>
            <person name="Deangelis K.M. PhD."/>
        </authorList>
    </citation>
    <scope>NUCLEOTIDE SEQUENCE [LARGE SCALE GENOMIC DNA]</scope>
    <source>
        <strain evidence="3 4">GAS97</strain>
    </source>
</reference>
<gene>
    <name evidence="3" type="ORF">ABH943_008422</name>
</gene>
<evidence type="ECO:0000256" key="2">
    <source>
        <dbReference type="SAM" id="SignalP"/>
    </source>
</evidence>
<dbReference type="GO" id="GO:0006508">
    <property type="term" value="P:proteolysis"/>
    <property type="evidence" value="ECO:0007669"/>
    <property type="project" value="UniProtKB-KW"/>
</dbReference>
<dbReference type="EMBL" id="JBIYDN010000049">
    <property type="protein sequence ID" value="MFK4448378.1"/>
    <property type="molecule type" value="Genomic_DNA"/>
</dbReference>
<dbReference type="Proteomes" id="UP001620514">
    <property type="component" value="Unassembled WGS sequence"/>
</dbReference>
<proteinExistence type="predicted"/>
<sequence length="155" mass="16504">MNLMMALMAFYHLPSAPLLGATVAALAAIVAGSAAHELGHWMPARLFGVVGKLKFFPNYGKSPLGWVAVMGIVVDDDEIAKLSRSQFRVVVLGGVFFELLFALVCLYWGGRLPGPGWIGCGVAASAALRPLAVAVNLVPIARARNDGWQFLNPPM</sequence>
<feature type="transmembrane region" description="Helical" evidence="1">
    <location>
        <begin position="59"/>
        <end position="75"/>
    </location>
</feature>
<evidence type="ECO:0000313" key="3">
    <source>
        <dbReference type="EMBL" id="MFK4448378.1"/>
    </source>
</evidence>
<organism evidence="3 4">
    <name type="scientific">Caballeronia udeis</name>
    <dbReference type="NCBI Taxonomy" id="1232866"/>
    <lineage>
        <taxon>Bacteria</taxon>
        <taxon>Pseudomonadati</taxon>
        <taxon>Pseudomonadota</taxon>
        <taxon>Betaproteobacteria</taxon>
        <taxon>Burkholderiales</taxon>
        <taxon>Burkholderiaceae</taxon>
        <taxon>Caballeronia</taxon>
    </lineage>
</organism>
<keyword evidence="4" id="KW-1185">Reference proteome</keyword>
<feature type="transmembrane region" description="Helical" evidence="1">
    <location>
        <begin position="87"/>
        <end position="110"/>
    </location>
</feature>
<name>A0ABW8MXC4_9BURK</name>
<keyword evidence="1" id="KW-0472">Membrane</keyword>
<evidence type="ECO:0000256" key="1">
    <source>
        <dbReference type="SAM" id="Phobius"/>
    </source>
</evidence>
<feature type="signal peptide" evidence="2">
    <location>
        <begin position="1"/>
        <end position="27"/>
    </location>
</feature>
<feature type="chain" id="PRO_5046363372" evidence="2">
    <location>
        <begin position="28"/>
        <end position="155"/>
    </location>
</feature>
<dbReference type="RefSeq" id="WP_404614613.1">
    <property type="nucleotide sequence ID" value="NZ_JBIYDN010000049.1"/>
</dbReference>
<evidence type="ECO:0000313" key="4">
    <source>
        <dbReference type="Proteomes" id="UP001620514"/>
    </source>
</evidence>
<reference evidence="3 4" key="1">
    <citation type="submission" date="2024-10" db="EMBL/GenBank/DDBJ databases">
        <authorList>
            <person name="Deangelis K."/>
            <person name="Huntemann M."/>
            <person name="Clum A."/>
            <person name="Wang J."/>
            <person name="Palaniappan K."/>
            <person name="Ritter S."/>
            <person name="Chen I.-M."/>
            <person name="Stamatis D."/>
            <person name="Reddy T."/>
            <person name="O'Malley R."/>
            <person name="Daum C."/>
            <person name="Ng V."/>
            <person name="Ivanova N."/>
            <person name="Kyrpides N."/>
            <person name="Woyke T."/>
        </authorList>
    </citation>
    <scope>NUCLEOTIDE SEQUENCE [LARGE SCALE GENOMIC DNA]</scope>
    <source>
        <strain evidence="3 4">GAS97</strain>
    </source>
</reference>
<keyword evidence="1" id="KW-1133">Transmembrane helix</keyword>
<comment type="caution">
    <text evidence="3">The sequence shown here is derived from an EMBL/GenBank/DDBJ whole genome shotgun (WGS) entry which is preliminary data.</text>
</comment>
<keyword evidence="3" id="KW-0378">Hydrolase</keyword>
<keyword evidence="1" id="KW-0812">Transmembrane</keyword>
<keyword evidence="2" id="KW-0732">Signal</keyword>
<accession>A0ABW8MXC4</accession>
<dbReference type="GO" id="GO:0008233">
    <property type="term" value="F:peptidase activity"/>
    <property type="evidence" value="ECO:0007669"/>
    <property type="project" value="UniProtKB-KW"/>
</dbReference>
<keyword evidence="3" id="KW-0645">Protease</keyword>
<protein>
    <submittedName>
        <fullName evidence="3">Zn-dependent protease</fullName>
    </submittedName>
</protein>